<evidence type="ECO:0000256" key="1">
    <source>
        <dbReference type="ARBA" id="ARBA00022617"/>
    </source>
</evidence>
<reference evidence="7 8" key="1">
    <citation type="submission" date="2019-06" db="EMBL/GenBank/DDBJ databases">
        <authorList>
            <person name="Li J."/>
        </authorList>
    </citation>
    <scope>NUCLEOTIDE SEQUENCE [LARGE SCALE GENOMIC DNA]</scope>
    <source>
        <strain evidence="7 8">CGMCC 1.8012</strain>
    </source>
</reference>
<dbReference type="Proteomes" id="UP000304880">
    <property type="component" value="Unassembled WGS sequence"/>
</dbReference>
<dbReference type="EMBL" id="VDDC01000068">
    <property type="protein sequence ID" value="TNH37585.1"/>
    <property type="molecule type" value="Genomic_DNA"/>
</dbReference>
<protein>
    <submittedName>
        <fullName evidence="7">Cytochrome c</fullName>
    </submittedName>
</protein>
<dbReference type="PROSITE" id="PS51007">
    <property type="entry name" value="CYTC"/>
    <property type="match status" value="1"/>
</dbReference>
<feature type="domain" description="Cytochrome c" evidence="6">
    <location>
        <begin position="26"/>
        <end position="105"/>
    </location>
</feature>
<dbReference type="GO" id="GO:0020037">
    <property type="term" value="F:heme binding"/>
    <property type="evidence" value="ECO:0007669"/>
    <property type="project" value="InterPro"/>
</dbReference>
<dbReference type="Gene3D" id="1.10.760.10">
    <property type="entry name" value="Cytochrome c-like domain"/>
    <property type="match status" value="1"/>
</dbReference>
<dbReference type="GO" id="GO:0046872">
    <property type="term" value="F:metal ion binding"/>
    <property type="evidence" value="ECO:0007669"/>
    <property type="project" value="UniProtKB-KW"/>
</dbReference>
<keyword evidence="3 4" id="KW-0408">Iron</keyword>
<dbReference type="InterPro" id="IPR036909">
    <property type="entry name" value="Cyt_c-like_dom_sf"/>
</dbReference>
<name>A0A5C4R0T4_9RHOB</name>
<sequence>MNKTLSAAAILLSSLSGMAVAETDSARIDMGKALFTQGAEPSCSICHTLADAETMGEIGPNLDTMRPDYDRVMRALVNGVGPMTPYDSLTDEELDALSHYVASATKADNVEP</sequence>
<feature type="chain" id="PRO_5022981361" evidence="5">
    <location>
        <begin position="22"/>
        <end position="112"/>
    </location>
</feature>
<accession>A0A5C4R0T4</accession>
<evidence type="ECO:0000313" key="8">
    <source>
        <dbReference type="Proteomes" id="UP000304880"/>
    </source>
</evidence>
<keyword evidence="8" id="KW-1185">Reference proteome</keyword>
<dbReference type="GO" id="GO:0009055">
    <property type="term" value="F:electron transfer activity"/>
    <property type="evidence" value="ECO:0007669"/>
    <property type="project" value="InterPro"/>
</dbReference>
<feature type="signal peptide" evidence="5">
    <location>
        <begin position="1"/>
        <end position="21"/>
    </location>
</feature>
<proteinExistence type="predicted"/>
<evidence type="ECO:0000259" key="6">
    <source>
        <dbReference type="PROSITE" id="PS51007"/>
    </source>
</evidence>
<dbReference type="RefSeq" id="WP_042250314.1">
    <property type="nucleotide sequence ID" value="NZ_VDDC01000068.1"/>
</dbReference>
<keyword evidence="5" id="KW-0732">Signal</keyword>
<keyword evidence="1 4" id="KW-0349">Heme</keyword>
<dbReference type="AlphaFoldDB" id="A0A5C4R0T4"/>
<evidence type="ECO:0000313" key="7">
    <source>
        <dbReference type="EMBL" id="TNH37585.1"/>
    </source>
</evidence>
<organism evidence="7 8">
    <name type="scientific">Paracoccus haeundaensis</name>
    <dbReference type="NCBI Taxonomy" id="225362"/>
    <lineage>
        <taxon>Bacteria</taxon>
        <taxon>Pseudomonadati</taxon>
        <taxon>Pseudomonadota</taxon>
        <taxon>Alphaproteobacteria</taxon>
        <taxon>Rhodobacterales</taxon>
        <taxon>Paracoccaceae</taxon>
        <taxon>Paracoccus</taxon>
    </lineage>
</organism>
<dbReference type="SUPFAM" id="SSF46626">
    <property type="entry name" value="Cytochrome c"/>
    <property type="match status" value="1"/>
</dbReference>
<evidence type="ECO:0000256" key="4">
    <source>
        <dbReference type="PROSITE-ProRule" id="PRU00433"/>
    </source>
</evidence>
<evidence type="ECO:0000256" key="2">
    <source>
        <dbReference type="ARBA" id="ARBA00022723"/>
    </source>
</evidence>
<comment type="caution">
    <text evidence="7">The sequence shown here is derived from an EMBL/GenBank/DDBJ whole genome shotgun (WGS) entry which is preliminary data.</text>
</comment>
<keyword evidence="2 4" id="KW-0479">Metal-binding</keyword>
<gene>
    <name evidence="7" type="ORF">FHD67_19495</name>
</gene>
<dbReference type="Pfam" id="PF13442">
    <property type="entry name" value="Cytochrome_CBB3"/>
    <property type="match status" value="1"/>
</dbReference>
<dbReference type="InterPro" id="IPR009056">
    <property type="entry name" value="Cyt_c-like_dom"/>
</dbReference>
<evidence type="ECO:0000256" key="5">
    <source>
        <dbReference type="SAM" id="SignalP"/>
    </source>
</evidence>
<evidence type="ECO:0000256" key="3">
    <source>
        <dbReference type="ARBA" id="ARBA00023004"/>
    </source>
</evidence>